<keyword evidence="4" id="KW-1185">Reference proteome</keyword>
<dbReference type="InterPro" id="IPR023393">
    <property type="entry name" value="START-like_dom_sf"/>
</dbReference>
<organism evidence="3 4">
    <name type="scientific">Pontibacillus halophilus JSM 076056 = DSM 19796</name>
    <dbReference type="NCBI Taxonomy" id="1385510"/>
    <lineage>
        <taxon>Bacteria</taxon>
        <taxon>Bacillati</taxon>
        <taxon>Bacillota</taxon>
        <taxon>Bacilli</taxon>
        <taxon>Bacillales</taxon>
        <taxon>Bacillaceae</taxon>
        <taxon>Pontibacillus</taxon>
    </lineage>
</organism>
<protein>
    <submittedName>
        <fullName evidence="3">ArsR family transcriptional regulator</fullName>
    </submittedName>
</protein>
<proteinExistence type="inferred from homology"/>
<dbReference type="eggNOG" id="COG3832">
    <property type="taxonomic scope" value="Bacteria"/>
</dbReference>
<dbReference type="STRING" id="1385510.GCA_000425205_02459"/>
<feature type="domain" description="Activator of Hsp90 ATPase homologue 1/2-like C-terminal" evidence="2">
    <location>
        <begin position="34"/>
        <end position="156"/>
    </location>
</feature>
<dbReference type="EMBL" id="AVPE01000010">
    <property type="protein sequence ID" value="KGX91347.1"/>
    <property type="molecule type" value="Genomic_DNA"/>
</dbReference>
<evidence type="ECO:0000259" key="2">
    <source>
        <dbReference type="Pfam" id="PF08327"/>
    </source>
</evidence>
<evidence type="ECO:0000313" key="3">
    <source>
        <dbReference type="EMBL" id="KGX91347.1"/>
    </source>
</evidence>
<dbReference type="OrthoDB" id="9800600at2"/>
<dbReference type="InterPro" id="IPR013538">
    <property type="entry name" value="ASHA1/2-like_C"/>
</dbReference>
<accession>A0A0A5I689</accession>
<dbReference type="Gene3D" id="3.30.530.20">
    <property type="match status" value="1"/>
</dbReference>
<dbReference type="Pfam" id="PF08327">
    <property type="entry name" value="AHSA1"/>
    <property type="match status" value="1"/>
</dbReference>
<comment type="caution">
    <text evidence="3">The sequence shown here is derived from an EMBL/GenBank/DDBJ whole genome shotgun (WGS) entry which is preliminary data.</text>
</comment>
<evidence type="ECO:0000313" key="4">
    <source>
        <dbReference type="Proteomes" id="UP000030528"/>
    </source>
</evidence>
<comment type="similarity">
    <text evidence="1">Belongs to the AHA1 family.</text>
</comment>
<gene>
    <name evidence="3" type="ORF">N781_04605</name>
</gene>
<evidence type="ECO:0000256" key="1">
    <source>
        <dbReference type="ARBA" id="ARBA00006817"/>
    </source>
</evidence>
<dbReference type="SUPFAM" id="SSF55961">
    <property type="entry name" value="Bet v1-like"/>
    <property type="match status" value="1"/>
</dbReference>
<dbReference type="AlphaFoldDB" id="A0A0A5I689"/>
<reference evidence="3 4" key="1">
    <citation type="submission" date="2013-08" db="EMBL/GenBank/DDBJ databases">
        <authorList>
            <person name="Huang J."/>
            <person name="Wang G."/>
        </authorList>
    </citation>
    <scope>NUCLEOTIDE SEQUENCE [LARGE SCALE GENOMIC DNA]</scope>
    <source>
        <strain evidence="3 4">JSM 076056</strain>
    </source>
</reference>
<name>A0A0A5I689_9BACI</name>
<dbReference type="CDD" id="cd08893">
    <property type="entry name" value="SRPBCC_CalC_Aha1-like_GntR-HTH"/>
    <property type="match status" value="1"/>
</dbReference>
<sequence length="168" mass="19394">MDRSKEWVEKYLKEEIGVGDLTYDYTIYINKETDVVWDAITTGESTQYYFFGRKVQSDWEIGSSIKYVKKDGSTDIEGEIVELEPSKRLEITWSSPESDDPPTRVIFTLQPYAEATKLIVIHKDLQPHYFVDRDDTFEGVNNGWPAILSNLKSYLETGQPMGDMMNVD</sequence>
<dbReference type="RefSeq" id="WP_051239907.1">
    <property type="nucleotide sequence ID" value="NZ_AULI01000010.1"/>
</dbReference>
<dbReference type="Proteomes" id="UP000030528">
    <property type="component" value="Unassembled WGS sequence"/>
</dbReference>